<proteinExistence type="predicted"/>
<organism evidence="3 4">
    <name type="scientific">Skermanella aerolata</name>
    <dbReference type="NCBI Taxonomy" id="393310"/>
    <lineage>
        <taxon>Bacteria</taxon>
        <taxon>Pseudomonadati</taxon>
        <taxon>Pseudomonadota</taxon>
        <taxon>Alphaproteobacteria</taxon>
        <taxon>Rhodospirillales</taxon>
        <taxon>Azospirillaceae</taxon>
        <taxon>Skermanella</taxon>
    </lineage>
</organism>
<keyword evidence="4" id="KW-1185">Reference proteome</keyword>
<comment type="caution">
    <text evidence="3">The sequence shown here is derived from an EMBL/GenBank/DDBJ whole genome shotgun (WGS) entry which is preliminary data.</text>
</comment>
<evidence type="ECO:0000259" key="2">
    <source>
        <dbReference type="Pfam" id="PF13670"/>
    </source>
</evidence>
<feature type="domain" description="PepSY" evidence="2">
    <location>
        <begin position="1"/>
        <end position="68"/>
    </location>
</feature>
<reference evidence="3 4" key="1">
    <citation type="submission" date="2019-07" db="EMBL/GenBank/DDBJ databases">
        <title>Whole genome shotgun sequence of Skermanella aerolata NBRC 106429.</title>
        <authorList>
            <person name="Hosoyama A."/>
            <person name="Uohara A."/>
            <person name="Ohji S."/>
            <person name="Ichikawa N."/>
        </authorList>
    </citation>
    <scope>NUCLEOTIDE SEQUENCE [LARGE SCALE GENOMIC DNA]</scope>
    <source>
        <strain evidence="3 4">NBRC 106429</strain>
    </source>
</reference>
<feature type="region of interest" description="Disordered" evidence="1">
    <location>
        <begin position="83"/>
        <end position="116"/>
    </location>
</feature>
<gene>
    <name evidence="3" type="ORF">SAE02_58750</name>
</gene>
<dbReference type="EMBL" id="BJYZ01000031">
    <property type="protein sequence ID" value="GEO41727.1"/>
    <property type="molecule type" value="Genomic_DNA"/>
</dbReference>
<sequence>MALADEDDCGTTMSEWQPREAVVATAEGFGWQVRRVKVDDGCYEVKGRDADGNDVEATLDPGTLALVRLEVEFRPGADPSRYVTGARATAPASAPQTTTPANRLFNKDARPSAVIE</sequence>
<dbReference type="AlphaFoldDB" id="A0A512DZ22"/>
<protein>
    <recommendedName>
        <fullName evidence="2">PepSY domain-containing protein</fullName>
    </recommendedName>
</protein>
<evidence type="ECO:0000313" key="3">
    <source>
        <dbReference type="EMBL" id="GEO41727.1"/>
    </source>
</evidence>
<evidence type="ECO:0000313" key="4">
    <source>
        <dbReference type="Proteomes" id="UP000321523"/>
    </source>
</evidence>
<accession>A0A512DZ22</accession>
<dbReference type="Proteomes" id="UP000321523">
    <property type="component" value="Unassembled WGS sequence"/>
</dbReference>
<dbReference type="InterPro" id="IPR025711">
    <property type="entry name" value="PepSY"/>
</dbReference>
<dbReference type="Pfam" id="PF13670">
    <property type="entry name" value="PepSY_2"/>
    <property type="match status" value="1"/>
</dbReference>
<feature type="compositionally biased region" description="Low complexity" evidence="1">
    <location>
        <begin position="84"/>
        <end position="101"/>
    </location>
</feature>
<name>A0A512DZ22_9PROT</name>
<evidence type="ECO:0000256" key="1">
    <source>
        <dbReference type="SAM" id="MobiDB-lite"/>
    </source>
</evidence>